<dbReference type="PANTHER" id="PTHR43134:SF1">
    <property type="entry name" value="SIGNAL RECOGNITION PARTICLE RECEPTOR SUBUNIT ALPHA"/>
    <property type="match status" value="1"/>
</dbReference>
<evidence type="ECO:0000256" key="4">
    <source>
        <dbReference type="ARBA" id="ARBA00022824"/>
    </source>
</evidence>
<feature type="domain" description="SRP54-type proteins GTP-binding" evidence="9">
    <location>
        <begin position="606"/>
        <end position="619"/>
    </location>
</feature>
<dbReference type="SUPFAM" id="SSF47364">
    <property type="entry name" value="Domain of the SRP/SRP receptor G-proteins"/>
    <property type="match status" value="1"/>
</dbReference>
<dbReference type="InterPro" id="IPR007222">
    <property type="entry name" value="Sig_recog_particle_rcpt_asu_N"/>
</dbReference>
<reference evidence="10 11" key="1">
    <citation type="submission" date="2022-03" db="EMBL/GenBank/DDBJ databases">
        <authorList>
            <person name="Nunn A."/>
            <person name="Chopra R."/>
            <person name="Nunn A."/>
            <person name="Contreras Garrido A."/>
        </authorList>
    </citation>
    <scope>NUCLEOTIDE SEQUENCE [LARGE SCALE GENOMIC DNA]</scope>
</reference>
<evidence type="ECO:0000256" key="2">
    <source>
        <dbReference type="ARBA" id="ARBA00008531"/>
    </source>
</evidence>
<keyword evidence="5" id="KW-0342">GTP-binding</keyword>
<dbReference type="InterPro" id="IPR000897">
    <property type="entry name" value="SRP54_GTPase_dom"/>
</dbReference>
<dbReference type="GO" id="GO:0005525">
    <property type="term" value="F:GTP binding"/>
    <property type="evidence" value="ECO:0007669"/>
    <property type="project" value="UniProtKB-KW"/>
</dbReference>
<evidence type="ECO:0000313" key="10">
    <source>
        <dbReference type="EMBL" id="CAH2077446.1"/>
    </source>
</evidence>
<proteinExistence type="inferred from homology"/>
<dbReference type="InterPro" id="IPR013822">
    <property type="entry name" value="Signal_recog_particl_SRP54_hlx"/>
</dbReference>
<dbReference type="FunFam" id="3.40.50.300:FF:000188">
    <property type="entry name" value="signal recognition particle receptor subunit alpha"/>
    <property type="match status" value="1"/>
</dbReference>
<gene>
    <name evidence="10" type="ORF">TAV2_LOCUS23011</name>
</gene>
<feature type="region of interest" description="Disordered" evidence="8">
    <location>
        <begin position="128"/>
        <end position="202"/>
    </location>
</feature>
<dbReference type="GO" id="GO:0003924">
    <property type="term" value="F:GTPase activity"/>
    <property type="evidence" value="ECO:0007669"/>
    <property type="project" value="InterPro"/>
</dbReference>
<dbReference type="GO" id="GO:0006886">
    <property type="term" value="P:intracellular protein transport"/>
    <property type="evidence" value="ECO:0007669"/>
    <property type="project" value="InterPro"/>
</dbReference>
<dbReference type="Pfam" id="PF00448">
    <property type="entry name" value="SRP54"/>
    <property type="match status" value="1"/>
</dbReference>
<dbReference type="PANTHER" id="PTHR43134">
    <property type="entry name" value="SIGNAL RECOGNITION PARTICLE RECEPTOR SUBUNIT ALPHA"/>
    <property type="match status" value="1"/>
</dbReference>
<evidence type="ECO:0000256" key="3">
    <source>
        <dbReference type="ARBA" id="ARBA00022741"/>
    </source>
</evidence>
<dbReference type="CDD" id="cd17876">
    <property type="entry name" value="SRalpha_C"/>
    <property type="match status" value="1"/>
</dbReference>
<dbReference type="GO" id="GO:0005047">
    <property type="term" value="F:signal recognition particle binding"/>
    <property type="evidence" value="ECO:0007669"/>
    <property type="project" value="InterPro"/>
</dbReference>
<dbReference type="EMBL" id="OU466863">
    <property type="protein sequence ID" value="CAH2077446.1"/>
    <property type="molecule type" value="Genomic_DNA"/>
</dbReference>
<dbReference type="PROSITE" id="PS00300">
    <property type="entry name" value="SRP54"/>
    <property type="match status" value="1"/>
</dbReference>
<comment type="subcellular location">
    <subcellularLocation>
        <location evidence="1">Endoplasmic reticulum membrane</location>
        <topology evidence="1">Peripheral membrane protein</topology>
        <orientation evidence="1">Cytoplasmic side</orientation>
    </subcellularLocation>
</comment>
<dbReference type="InterPro" id="IPR011012">
    <property type="entry name" value="Longin-like_dom_sf"/>
</dbReference>
<feature type="compositionally biased region" description="Low complexity" evidence="8">
    <location>
        <begin position="134"/>
        <end position="148"/>
    </location>
</feature>
<dbReference type="SUPFAM" id="SSF52540">
    <property type="entry name" value="P-loop containing nucleoside triphosphate hydrolases"/>
    <property type="match status" value="1"/>
</dbReference>
<evidence type="ECO:0000313" key="11">
    <source>
        <dbReference type="Proteomes" id="UP000836841"/>
    </source>
</evidence>
<dbReference type="InterPro" id="IPR027417">
    <property type="entry name" value="P-loop_NTPase"/>
</dbReference>
<dbReference type="FunFam" id="3.30.450.60:FF:000016">
    <property type="entry name" value="Signal recognition particle receptor subunit alpha"/>
    <property type="match status" value="1"/>
</dbReference>
<dbReference type="CDD" id="cd14826">
    <property type="entry name" value="SR_alpha_SRX"/>
    <property type="match status" value="1"/>
</dbReference>
<dbReference type="SMART" id="SM00382">
    <property type="entry name" value="AAA"/>
    <property type="match status" value="1"/>
</dbReference>
<dbReference type="Gene3D" id="3.30.450.60">
    <property type="match status" value="1"/>
</dbReference>
<keyword evidence="3" id="KW-0547">Nucleotide-binding</keyword>
<sequence>MLEQLLIFTRGGLILWTCKEFGNALKGSPIDTLIRSCLLEERSGGVSFNYDAPGAAYTLKWTFHNDLGLVFVAVYQRILHLLYVDDLLSMVKQSFSEIYDPKRMAYDDFGETFRQLREEAEARAEELKKTKQAGKPVGSVKKQVQVSKAGLEGGNRRIISEGGTKKDDGDGDKAKVGNLTNGHSNDNHRMEDGSQKNDLANGKENATDNVAVDLSKLQKLRSKGVRGRGGVRKVESIGSKSSKVAAVEPAKKASKKNRVWSDAAPKQEKLDFTDSVDGNGISDHVDIAAADVGESMMDKEEVFSSDSESEGDDEPGSDEKPEAKKTGWFSSVFQSITGKANLERTDLEPALKALKERLMTKNVAEEIAGKLCESVEASLEGKKLASFTRVSSTVQGAMEDALVRILTPRRSIDIMRDVHAAKEQRRPYVVVFVGVNGVGKSTNLAKVAYWLLQHKVSVMMAACDTFRSGAVEQLRTHARRLQIPIFEKGYEKDPAVVAKEAIQEATRNGTDVVLVDTAGRMQDNEPLMRALSKLINLNTPDLVLFVGEALVGNDAVDQLSKFNQKLSDLSNTGNTSLIDGILLTKFDTIDDKVGAALSMVYISGAPVMFVGCGQSYTDLKKLNVKAIVKTLLK</sequence>
<evidence type="ECO:0000256" key="7">
    <source>
        <dbReference type="ARBA" id="ARBA00023170"/>
    </source>
</evidence>
<organism evidence="10 11">
    <name type="scientific">Thlaspi arvense</name>
    <name type="common">Field penny-cress</name>
    <dbReference type="NCBI Taxonomy" id="13288"/>
    <lineage>
        <taxon>Eukaryota</taxon>
        <taxon>Viridiplantae</taxon>
        <taxon>Streptophyta</taxon>
        <taxon>Embryophyta</taxon>
        <taxon>Tracheophyta</taxon>
        <taxon>Spermatophyta</taxon>
        <taxon>Magnoliopsida</taxon>
        <taxon>eudicotyledons</taxon>
        <taxon>Gunneridae</taxon>
        <taxon>Pentapetalae</taxon>
        <taxon>rosids</taxon>
        <taxon>malvids</taxon>
        <taxon>Brassicales</taxon>
        <taxon>Brassicaceae</taxon>
        <taxon>Thlaspideae</taxon>
        <taxon>Thlaspi</taxon>
    </lineage>
</organism>
<dbReference type="Pfam" id="PF04086">
    <property type="entry name" value="SRP-alpha_N"/>
    <property type="match status" value="1"/>
</dbReference>
<evidence type="ECO:0000256" key="8">
    <source>
        <dbReference type="SAM" id="MobiDB-lite"/>
    </source>
</evidence>
<dbReference type="Gene3D" id="1.20.120.140">
    <property type="entry name" value="Signal recognition particle SRP54, nucleotide-binding domain"/>
    <property type="match status" value="1"/>
</dbReference>
<feature type="compositionally biased region" description="Acidic residues" evidence="8">
    <location>
        <begin position="307"/>
        <end position="316"/>
    </location>
</feature>
<evidence type="ECO:0000256" key="1">
    <source>
        <dbReference type="ARBA" id="ARBA00004397"/>
    </source>
</evidence>
<evidence type="ECO:0000256" key="5">
    <source>
        <dbReference type="ARBA" id="ARBA00023134"/>
    </source>
</evidence>
<name>A0AAU9SZZ7_THLAR</name>
<feature type="compositionally biased region" description="Basic and acidic residues" evidence="8">
    <location>
        <begin position="154"/>
        <end position="175"/>
    </location>
</feature>
<dbReference type="SMART" id="SM00962">
    <property type="entry name" value="SRP54"/>
    <property type="match status" value="1"/>
</dbReference>
<evidence type="ECO:0000259" key="9">
    <source>
        <dbReference type="PROSITE" id="PS00300"/>
    </source>
</evidence>
<feature type="compositionally biased region" description="Basic and acidic residues" evidence="8">
    <location>
        <begin position="185"/>
        <end position="195"/>
    </location>
</feature>
<dbReference type="Gene3D" id="3.40.50.300">
    <property type="entry name" value="P-loop containing nucleotide triphosphate hydrolases"/>
    <property type="match status" value="1"/>
</dbReference>
<dbReference type="SUPFAM" id="SSF64356">
    <property type="entry name" value="SNARE-like"/>
    <property type="match status" value="1"/>
</dbReference>
<keyword evidence="11" id="KW-1185">Reference proteome</keyword>
<dbReference type="GO" id="GO:0006614">
    <property type="term" value="P:SRP-dependent cotranslational protein targeting to membrane"/>
    <property type="evidence" value="ECO:0007669"/>
    <property type="project" value="InterPro"/>
</dbReference>
<keyword evidence="4" id="KW-0256">Endoplasmic reticulum</keyword>
<dbReference type="GO" id="GO:0005785">
    <property type="term" value="C:signal recognition particle receptor complex"/>
    <property type="evidence" value="ECO:0007669"/>
    <property type="project" value="InterPro"/>
</dbReference>
<evidence type="ECO:0000256" key="6">
    <source>
        <dbReference type="ARBA" id="ARBA00023136"/>
    </source>
</evidence>
<dbReference type="InterPro" id="IPR003593">
    <property type="entry name" value="AAA+_ATPase"/>
</dbReference>
<dbReference type="Proteomes" id="UP000836841">
    <property type="component" value="Chromosome 7"/>
</dbReference>
<keyword evidence="6" id="KW-0472">Membrane</keyword>
<dbReference type="SMART" id="SM00963">
    <property type="entry name" value="SRP54_N"/>
    <property type="match status" value="1"/>
</dbReference>
<dbReference type="InterPro" id="IPR036225">
    <property type="entry name" value="SRP/SRP_N"/>
</dbReference>
<accession>A0AAU9SZZ7</accession>
<feature type="region of interest" description="Disordered" evidence="8">
    <location>
        <begin position="299"/>
        <end position="324"/>
    </location>
</feature>
<comment type="similarity">
    <text evidence="2">Belongs to the GTP-binding SRP family.</text>
</comment>
<dbReference type="FunFam" id="1.20.120.140:FF:000007">
    <property type="entry name" value="Signal recognition particle receptor subunit alpha"/>
    <property type="match status" value="1"/>
</dbReference>
<dbReference type="AlphaFoldDB" id="A0AAU9SZZ7"/>
<keyword evidence="7" id="KW-0675">Receptor</keyword>
<protein>
    <recommendedName>
        <fullName evidence="9">SRP54-type proteins GTP-binding domain-containing protein</fullName>
    </recommendedName>
</protein>
<dbReference type="Pfam" id="PF02881">
    <property type="entry name" value="SRP54_N"/>
    <property type="match status" value="1"/>
</dbReference>
<dbReference type="InterPro" id="IPR042101">
    <property type="entry name" value="SRP54_N_sf"/>
</dbReference>